<name>A0A926HY75_9FIRM</name>
<feature type="domain" description="SLH" evidence="3">
    <location>
        <begin position="163"/>
        <end position="226"/>
    </location>
</feature>
<dbReference type="Pfam" id="PF00395">
    <property type="entry name" value="SLH"/>
    <property type="match status" value="2"/>
</dbReference>
<accession>A0A926HY75</accession>
<evidence type="ECO:0000313" key="4">
    <source>
        <dbReference type="EMBL" id="MBC8540123.1"/>
    </source>
</evidence>
<evidence type="ECO:0000256" key="2">
    <source>
        <dbReference type="SAM" id="SignalP"/>
    </source>
</evidence>
<proteinExistence type="predicted"/>
<dbReference type="PANTHER" id="PTHR43308">
    <property type="entry name" value="OUTER MEMBRANE PROTEIN ALPHA-RELATED"/>
    <property type="match status" value="1"/>
</dbReference>
<dbReference type="RefSeq" id="WP_249311252.1">
    <property type="nucleotide sequence ID" value="NZ_JACRSU010000001.1"/>
</dbReference>
<dbReference type="PROSITE" id="PS51272">
    <property type="entry name" value="SLH"/>
    <property type="match status" value="2"/>
</dbReference>
<gene>
    <name evidence="4" type="ORF">H8698_03925</name>
</gene>
<dbReference type="EMBL" id="JACRSU010000001">
    <property type="protein sequence ID" value="MBC8540123.1"/>
    <property type="molecule type" value="Genomic_DNA"/>
</dbReference>
<dbReference type="Proteomes" id="UP000611762">
    <property type="component" value="Unassembled WGS sequence"/>
</dbReference>
<feature type="chain" id="PRO_5037871910" evidence="2">
    <location>
        <begin position="24"/>
        <end position="607"/>
    </location>
</feature>
<sequence length="607" mass="65370">MKKVLSLVLSLVLVLSTAVVAFAAGFPDVNSNYSWAQEAINSLSESGVITGYDDGTFQPGKSITRQEAITLFSKALGASEKMNEPIVNLAYGIYEADLAGCEDSYAVKQGAYMVYRKVLTIDEVKEYLSKEKRDVELKRYEAATLIAKALGADAWMKTNPEIDVTFADKDDIPAMALGYVFYATELGIMNGMGDNKFGPNETVTRAQIAVMIRRILDTMDFEYIRGMISSVDTLMNNLSIKTEEGETVKFGVGNSSAIFLDGEKVTLTDLEVGMECVFTFSKESLYQIDAITYEGEETVSGAFRGKQTTNAGTTVKLADITKEEETVTSYKLASNVVIKINGGSGAITDIKNGDYVTIKMSGGLGVSLSAEPKTRKISSVKIENIDTSSNGVVITVLTSDEESVEYTLADNATITRNGKKADFSELAIGDNAELTLDYGEISDIMATGKAKSIEGTIDEITVSSSTSYITISSGGNKSKYPMARDCTITIEGKEATIYDLKLGSYVKLEVSSETVTEIASEAASEALTVTGTIKTINTSYGLVVITYEGLNGQELEKQLFLKDSTKILDTKSGKLLTIKNLNVGNVITAAGTEKLGVYEVSSLMVLQ</sequence>
<evidence type="ECO:0000256" key="1">
    <source>
        <dbReference type="ARBA" id="ARBA00022737"/>
    </source>
</evidence>
<dbReference type="InterPro" id="IPR001119">
    <property type="entry name" value="SLH_dom"/>
</dbReference>
<keyword evidence="1" id="KW-0677">Repeat</keyword>
<keyword evidence="2" id="KW-0732">Signal</keyword>
<organism evidence="4 5">
    <name type="scientific">Congzhengia minquanensis</name>
    <dbReference type="NCBI Taxonomy" id="2763657"/>
    <lineage>
        <taxon>Bacteria</taxon>
        <taxon>Bacillati</taxon>
        <taxon>Bacillota</taxon>
        <taxon>Clostridia</taxon>
        <taxon>Eubacteriales</taxon>
        <taxon>Oscillospiraceae</taxon>
        <taxon>Congzhengia</taxon>
    </lineage>
</organism>
<reference evidence="4" key="1">
    <citation type="submission" date="2020-08" db="EMBL/GenBank/DDBJ databases">
        <title>Genome public.</title>
        <authorList>
            <person name="Liu C."/>
            <person name="Sun Q."/>
        </authorList>
    </citation>
    <scope>NUCLEOTIDE SEQUENCE</scope>
    <source>
        <strain evidence="4">H8</strain>
    </source>
</reference>
<keyword evidence="5" id="KW-1185">Reference proteome</keyword>
<evidence type="ECO:0000313" key="5">
    <source>
        <dbReference type="Proteomes" id="UP000611762"/>
    </source>
</evidence>
<dbReference type="AlphaFoldDB" id="A0A926HY75"/>
<feature type="domain" description="SLH" evidence="3">
    <location>
        <begin position="23"/>
        <end position="86"/>
    </location>
</feature>
<dbReference type="InterPro" id="IPR051465">
    <property type="entry name" value="Cell_Envelope_Struct_Comp"/>
</dbReference>
<comment type="caution">
    <text evidence="4">The sequence shown here is derived from an EMBL/GenBank/DDBJ whole genome shotgun (WGS) entry which is preliminary data.</text>
</comment>
<protein>
    <submittedName>
        <fullName evidence="4">S-layer homology domain-containing protein</fullName>
    </submittedName>
</protein>
<feature type="signal peptide" evidence="2">
    <location>
        <begin position="1"/>
        <end position="23"/>
    </location>
</feature>
<evidence type="ECO:0000259" key="3">
    <source>
        <dbReference type="PROSITE" id="PS51272"/>
    </source>
</evidence>